<evidence type="ECO:0000259" key="9">
    <source>
        <dbReference type="Pfam" id="PF02782"/>
    </source>
</evidence>
<evidence type="ECO:0000256" key="7">
    <source>
        <dbReference type="RuleBase" id="RU003733"/>
    </source>
</evidence>
<dbReference type="PANTHER" id="PTHR43435:SF4">
    <property type="entry name" value="FGGY CARBOHYDRATE KINASE DOMAIN-CONTAINING PROTEIN"/>
    <property type="match status" value="1"/>
</dbReference>
<keyword evidence="2" id="KW-0547">Nucleotide-binding</keyword>
<dbReference type="PANTHER" id="PTHR43435">
    <property type="entry name" value="RIBULOKINASE"/>
    <property type="match status" value="1"/>
</dbReference>
<dbReference type="PIRSF" id="PIRSF000538">
    <property type="entry name" value="GlpK"/>
    <property type="match status" value="1"/>
</dbReference>
<dbReference type="Proteomes" id="UP000297741">
    <property type="component" value="Unassembled WGS sequence"/>
</dbReference>
<comment type="caution">
    <text evidence="10">The sequence shown here is derived from an EMBL/GenBank/DDBJ whole genome shotgun (WGS) entry which is preliminary data.</text>
</comment>
<keyword evidence="11" id="KW-1185">Reference proteome</keyword>
<keyword evidence="6" id="KW-0119">Carbohydrate metabolism</keyword>
<feature type="domain" description="Carbohydrate kinase FGGY C-terminal" evidence="9">
    <location>
        <begin position="261"/>
        <end position="444"/>
    </location>
</feature>
<dbReference type="PROSITE" id="PS00445">
    <property type="entry name" value="FGGY_KINASES_2"/>
    <property type="match status" value="1"/>
</dbReference>
<sequence>MGYVIGIDGGTEGLRAHVVDLDGRSIGIGKASYATQYPAPAQAEQAPDDWWQAAADAVRAALAAASVGADQIIALAADTTSCTVVACTADGMPLRSALLWMDVRAHREADEVAACGDPALRINGGGGGPVSPEWMIPKALWIKRHQPEIYARADRICEYQDWLNYRLTGRWCASRNNISMRWHWQRDHGGWPAQMLARLDLADLMAKWPATIVGPGEVIDGLSAQAAAHLGLRVGTLVVQGGADAFIGMIGLGVNEPGDLALITGSSHLHLGIALRPAHARGVWGTYSDCVYPGKQVIEGGQTSTGSVIAWFKRNFAEHMDFDTLNATAAALQPGAEGLLAVDHFQGNRTPHTDALARGAITGLTLKHTPAHIYRALVESVCFGTRMIVDSFGDAFEPRRIVVAGGATRSEFWLQVHADTLGVPLTLTQETEACALGSAILAATGAGRFDCIEDGCAAMVRVARTITPDAAAHAAYAPIYDRYRAAYDALKPLREVQ</sequence>
<evidence type="ECO:0000256" key="4">
    <source>
        <dbReference type="ARBA" id="ARBA00022840"/>
    </source>
</evidence>
<evidence type="ECO:0000256" key="6">
    <source>
        <dbReference type="ARBA" id="ARBA00023277"/>
    </source>
</evidence>
<comment type="similarity">
    <text evidence="7">Belongs to the FGGY kinase family.</text>
</comment>
<keyword evidence="5" id="KW-0054">Arabinose catabolism</keyword>
<reference evidence="10 11" key="1">
    <citation type="submission" date="2018-11" db="EMBL/GenBank/DDBJ databases">
        <title>Tabrizicola sp. isolated from sediment of alpine lake.</title>
        <authorList>
            <person name="Liu Z."/>
        </authorList>
    </citation>
    <scope>NUCLEOTIDE SEQUENCE [LARGE SCALE GENOMIC DNA]</scope>
    <source>
        <strain evidence="10 11">DRYC-M-16</strain>
    </source>
</reference>
<dbReference type="InterPro" id="IPR018484">
    <property type="entry name" value="FGGY_N"/>
</dbReference>
<dbReference type="InterPro" id="IPR043129">
    <property type="entry name" value="ATPase_NBD"/>
</dbReference>
<dbReference type="SUPFAM" id="SSF53067">
    <property type="entry name" value="Actin-like ATPase domain"/>
    <property type="match status" value="2"/>
</dbReference>
<dbReference type="InterPro" id="IPR000577">
    <property type="entry name" value="Carb_kinase_FGGY"/>
</dbReference>
<proteinExistence type="inferred from homology"/>
<evidence type="ECO:0000256" key="2">
    <source>
        <dbReference type="ARBA" id="ARBA00022741"/>
    </source>
</evidence>
<keyword evidence="1 7" id="KW-0808">Transferase</keyword>
<gene>
    <name evidence="10" type="ORF">EEB11_17195</name>
</gene>
<dbReference type="GO" id="GO:0016301">
    <property type="term" value="F:kinase activity"/>
    <property type="evidence" value="ECO:0007669"/>
    <property type="project" value="UniProtKB-KW"/>
</dbReference>
<evidence type="ECO:0000256" key="3">
    <source>
        <dbReference type="ARBA" id="ARBA00022777"/>
    </source>
</evidence>
<feature type="domain" description="Carbohydrate kinase FGGY N-terminal" evidence="8">
    <location>
        <begin position="3"/>
        <end position="251"/>
    </location>
</feature>
<evidence type="ECO:0000313" key="11">
    <source>
        <dbReference type="Proteomes" id="UP000297741"/>
    </source>
</evidence>
<name>A0ABY2KM14_9RHOB</name>
<dbReference type="InterPro" id="IPR018485">
    <property type="entry name" value="FGGY_C"/>
</dbReference>
<dbReference type="InterPro" id="IPR005929">
    <property type="entry name" value="Ribulokinase"/>
</dbReference>
<evidence type="ECO:0000313" key="10">
    <source>
        <dbReference type="EMBL" id="TGD41758.1"/>
    </source>
</evidence>
<keyword evidence="3 7" id="KW-0418">Kinase</keyword>
<keyword evidence="4" id="KW-0067">ATP-binding</keyword>
<dbReference type="Gene3D" id="3.30.420.40">
    <property type="match status" value="2"/>
</dbReference>
<dbReference type="Pfam" id="PF00370">
    <property type="entry name" value="FGGY_N"/>
    <property type="match status" value="1"/>
</dbReference>
<dbReference type="InterPro" id="IPR018483">
    <property type="entry name" value="Carb_kinase_FGGY_CS"/>
</dbReference>
<evidence type="ECO:0000256" key="5">
    <source>
        <dbReference type="ARBA" id="ARBA00022935"/>
    </source>
</evidence>
<evidence type="ECO:0000259" key="8">
    <source>
        <dbReference type="Pfam" id="PF00370"/>
    </source>
</evidence>
<dbReference type="EMBL" id="RPEM01000015">
    <property type="protein sequence ID" value="TGD41758.1"/>
    <property type="molecule type" value="Genomic_DNA"/>
</dbReference>
<dbReference type="Pfam" id="PF02782">
    <property type="entry name" value="FGGY_C"/>
    <property type="match status" value="1"/>
</dbReference>
<accession>A0ABY2KM14</accession>
<organism evidence="10 11">
    <name type="scientific">Pseudotabrizicola sediminis</name>
    <dbReference type="NCBI Taxonomy" id="2486418"/>
    <lineage>
        <taxon>Bacteria</taxon>
        <taxon>Pseudomonadati</taxon>
        <taxon>Pseudomonadota</taxon>
        <taxon>Alphaproteobacteria</taxon>
        <taxon>Rhodobacterales</taxon>
        <taxon>Paracoccaceae</taxon>
        <taxon>Pseudotabrizicola</taxon>
    </lineage>
</organism>
<protein>
    <submittedName>
        <fullName evidence="10">Carbohydrate kinase</fullName>
    </submittedName>
</protein>
<dbReference type="CDD" id="cd07781">
    <property type="entry name" value="ASKHA_NBD_FGGY_L-RBK"/>
    <property type="match status" value="1"/>
</dbReference>
<dbReference type="RefSeq" id="WP_135433446.1">
    <property type="nucleotide sequence ID" value="NZ_RPEM01000015.1"/>
</dbReference>
<evidence type="ECO:0000256" key="1">
    <source>
        <dbReference type="ARBA" id="ARBA00022679"/>
    </source>
</evidence>